<accession>A0A7J8JZ50</accession>
<evidence type="ECO:0000256" key="3">
    <source>
        <dbReference type="ARBA" id="ARBA00022692"/>
    </source>
</evidence>
<feature type="transmembrane region" description="Helical" evidence="7">
    <location>
        <begin position="159"/>
        <end position="181"/>
    </location>
</feature>
<feature type="transmembrane region" description="Helical" evidence="7">
    <location>
        <begin position="436"/>
        <end position="461"/>
    </location>
</feature>
<evidence type="ECO:0000313" key="9">
    <source>
        <dbReference type="EMBL" id="KAF6502106.1"/>
    </source>
</evidence>
<feature type="transmembrane region" description="Helical" evidence="7">
    <location>
        <begin position="482"/>
        <end position="509"/>
    </location>
</feature>
<dbReference type="EMBL" id="JACASF010000001">
    <property type="protein sequence ID" value="KAF6502106.1"/>
    <property type="molecule type" value="Genomic_DNA"/>
</dbReference>
<dbReference type="FunCoup" id="A0A7J8JZ50">
    <property type="interactions" value="556"/>
</dbReference>
<evidence type="ECO:0000256" key="4">
    <source>
        <dbReference type="ARBA" id="ARBA00022989"/>
    </source>
</evidence>
<dbReference type="Pfam" id="PF05478">
    <property type="entry name" value="Prominin"/>
    <property type="match status" value="1"/>
</dbReference>
<dbReference type="PANTHER" id="PTHR22730">
    <property type="entry name" value="PROMININ PROM PROTEIN"/>
    <property type="match status" value="1"/>
</dbReference>
<keyword evidence="10" id="KW-1185">Reference proteome</keyword>
<keyword evidence="5 7" id="KW-0472">Membrane</keyword>
<evidence type="ECO:0000256" key="8">
    <source>
        <dbReference type="SAM" id="SignalP"/>
    </source>
</evidence>
<feature type="transmembrane region" description="Helical" evidence="7">
    <location>
        <begin position="796"/>
        <end position="816"/>
    </location>
</feature>
<dbReference type="GO" id="GO:0015485">
    <property type="term" value="F:cholesterol binding"/>
    <property type="evidence" value="ECO:0007669"/>
    <property type="project" value="TreeGrafter"/>
</dbReference>
<dbReference type="PANTHER" id="PTHR22730:SF3">
    <property type="entry name" value="PROMININ-1"/>
    <property type="match status" value="1"/>
</dbReference>
<evidence type="ECO:0000256" key="6">
    <source>
        <dbReference type="ARBA" id="ARBA00023180"/>
    </source>
</evidence>
<dbReference type="InParanoid" id="A0A7J8JZ50"/>
<dbReference type="GO" id="GO:0005929">
    <property type="term" value="C:cilium"/>
    <property type="evidence" value="ECO:0007669"/>
    <property type="project" value="TreeGrafter"/>
</dbReference>
<dbReference type="Proteomes" id="UP000550707">
    <property type="component" value="Unassembled WGS sequence"/>
</dbReference>
<keyword evidence="3 7" id="KW-0812">Transmembrane</keyword>
<gene>
    <name evidence="9" type="ORF">HJG59_014844</name>
</gene>
<reference evidence="9 10" key="1">
    <citation type="journal article" date="2020" name="Nature">
        <title>Six reference-quality genomes reveal evolution of bat adaptations.</title>
        <authorList>
            <person name="Jebb D."/>
            <person name="Huang Z."/>
            <person name="Pippel M."/>
            <person name="Hughes G.M."/>
            <person name="Lavrichenko K."/>
            <person name="Devanna P."/>
            <person name="Winkler S."/>
            <person name="Jermiin L.S."/>
            <person name="Skirmuntt E.C."/>
            <person name="Katzourakis A."/>
            <person name="Burkitt-Gray L."/>
            <person name="Ray D.A."/>
            <person name="Sullivan K.A.M."/>
            <person name="Roscito J.G."/>
            <person name="Kirilenko B.M."/>
            <person name="Davalos L.M."/>
            <person name="Corthals A.P."/>
            <person name="Power M.L."/>
            <person name="Jones G."/>
            <person name="Ransome R.D."/>
            <person name="Dechmann D.K.N."/>
            <person name="Locatelli A.G."/>
            <person name="Puechmaille S.J."/>
            <person name="Fedrigo O."/>
            <person name="Jarvis E.D."/>
            <person name="Hiller M."/>
            <person name="Vernes S.C."/>
            <person name="Myers E.W."/>
            <person name="Teeling E.C."/>
        </authorList>
    </citation>
    <scope>NUCLEOTIDE SEQUENCE [LARGE SCALE GENOMIC DNA]</scope>
    <source>
        <strain evidence="9">MMolMol1</strain>
        <tissue evidence="9">Muscle</tissue>
    </source>
</reference>
<keyword evidence="4 7" id="KW-1133">Transmembrane helix</keyword>
<dbReference type="GO" id="GO:0031528">
    <property type="term" value="C:microvillus membrane"/>
    <property type="evidence" value="ECO:0007669"/>
    <property type="project" value="UniProtKB-SubCell"/>
</dbReference>
<proteinExistence type="inferred from homology"/>
<dbReference type="InterPro" id="IPR008795">
    <property type="entry name" value="Prominin"/>
</dbReference>
<feature type="chain" id="PRO_5029836266" evidence="8">
    <location>
        <begin position="20"/>
        <end position="858"/>
    </location>
</feature>
<dbReference type="AlphaFoldDB" id="A0A7J8JZ50"/>
<evidence type="ECO:0000256" key="7">
    <source>
        <dbReference type="SAM" id="Phobius"/>
    </source>
</evidence>
<comment type="subcellular location">
    <subcellularLocation>
        <location evidence="1">Cell projection</location>
        <location evidence="1">Microvillus membrane</location>
        <topology evidence="1">Multi-pass membrane protein</topology>
    </subcellularLocation>
</comment>
<evidence type="ECO:0000256" key="5">
    <source>
        <dbReference type="ARBA" id="ARBA00023136"/>
    </source>
</evidence>
<protein>
    <submittedName>
        <fullName evidence="9">Prominin 1</fullName>
    </submittedName>
</protein>
<evidence type="ECO:0000256" key="1">
    <source>
        <dbReference type="ARBA" id="ARBA00004475"/>
    </source>
</evidence>
<keyword evidence="6" id="KW-0325">Glycoprotein</keyword>
<dbReference type="GO" id="GO:0009986">
    <property type="term" value="C:cell surface"/>
    <property type="evidence" value="ECO:0007669"/>
    <property type="project" value="TreeGrafter"/>
</dbReference>
<dbReference type="GO" id="GO:0045494">
    <property type="term" value="P:photoreceptor cell maintenance"/>
    <property type="evidence" value="ECO:0007669"/>
    <property type="project" value="TreeGrafter"/>
</dbReference>
<evidence type="ECO:0000313" key="10">
    <source>
        <dbReference type="Proteomes" id="UP000550707"/>
    </source>
</evidence>
<sequence length="858" mass="96610">MTMTLRLLLLLGLCQKTVSEGPPQSPESPDVLGFELPAVNYETETADSFTPGPIGALFRMVQVFLRVVQPAAFPEDILRKIIQRKFDFSADYEKPESVVLTLKVIHYELGILICAVLGLLFVILMPLVGLCFCACRCCHRCGGDMHQRQKRNGTFLRKYYAVSLLVIGVFISIGIIFGFVANHHLRTQIQKTRKLVDNNFKDLRTFLNETPSQISFAVSQYNTTKKKAFSDLDNIKSLLGGRIHQQLRPKVIPVLNDIKAMAEAIRDTKDALVKLNNILEELKMSSARLSTVLSNVKMDLEQSLGDPVCSTPAAEAVCNSIRATLSQLDDNINLSQLPSLDKEIDNVQHVLQTDLSSLAQEGYKSFNDIPEMMQNQTADMVSGIKNTLNAIGLNVETINEKIYFQDKMSDLLGHISYAESYIRHLLPKLEEYYVCWWLGGLVVCCLLTLIMVFYYLGLLCGTVGYDRNATPTTRGCVSNTGGIFLMVGVGVSFLFCWILMITVVLTFIVGGNVEKLVCEPYQNKKLFQILDTPYLLNENWKYYLSGMIFDKPDINLTFKHVYSDCKDNKSIYSALKLENKYNISEHFDIEEYTGHINSSLDNMNMEVNNVVLLDAAGKKNLRDFGHSGVDRIDYDAYLAETAKMPTKVDLLTFADDLDEKANKLPSGNLKWSLTTSAQRLRKTHHGEVVPLASSLKSLHQSIQELQQQSSGLGVKVTNIISSLDAAQDFITNNLSPVIAQESKNYRNTIVGYFEHYMQWVKISIKERIAACKPVATALDSAVDIFLCNYITKPMNLYWFGIGLATLFLLPAIIFAVKLAKYYRRMDSEDVYDDVETIPMKNMQKGTFGFHRHQTTQLL</sequence>
<comment type="caution">
    <text evidence="9">The sequence shown here is derived from an EMBL/GenBank/DDBJ whole genome shotgun (WGS) entry which is preliminary data.</text>
</comment>
<dbReference type="GO" id="GO:0071914">
    <property type="term" value="C:prominosome"/>
    <property type="evidence" value="ECO:0007669"/>
    <property type="project" value="TreeGrafter"/>
</dbReference>
<name>A0A7J8JZ50_MOLMO</name>
<dbReference type="GO" id="GO:0016324">
    <property type="term" value="C:apical plasma membrane"/>
    <property type="evidence" value="ECO:0007669"/>
    <property type="project" value="TreeGrafter"/>
</dbReference>
<evidence type="ECO:0000256" key="2">
    <source>
        <dbReference type="ARBA" id="ARBA00006058"/>
    </source>
</evidence>
<comment type="similarity">
    <text evidence="2">Belongs to the prominin family.</text>
</comment>
<organism evidence="9 10">
    <name type="scientific">Molossus molossus</name>
    <name type="common">Pallas' mastiff bat</name>
    <name type="synonym">Vespertilio molossus</name>
    <dbReference type="NCBI Taxonomy" id="27622"/>
    <lineage>
        <taxon>Eukaryota</taxon>
        <taxon>Metazoa</taxon>
        <taxon>Chordata</taxon>
        <taxon>Craniata</taxon>
        <taxon>Vertebrata</taxon>
        <taxon>Euteleostomi</taxon>
        <taxon>Mammalia</taxon>
        <taxon>Eutheria</taxon>
        <taxon>Laurasiatheria</taxon>
        <taxon>Chiroptera</taxon>
        <taxon>Yangochiroptera</taxon>
        <taxon>Molossidae</taxon>
        <taxon>Molossus</taxon>
    </lineage>
</organism>
<feature type="signal peptide" evidence="8">
    <location>
        <begin position="1"/>
        <end position="19"/>
    </location>
</feature>
<dbReference type="OrthoDB" id="6229420at2759"/>
<keyword evidence="8" id="KW-0732">Signal</keyword>
<dbReference type="GO" id="GO:0060219">
    <property type="term" value="P:camera-type eye photoreceptor cell differentiation"/>
    <property type="evidence" value="ECO:0007669"/>
    <property type="project" value="TreeGrafter"/>
</dbReference>
<feature type="transmembrane region" description="Helical" evidence="7">
    <location>
        <begin position="109"/>
        <end position="138"/>
    </location>
</feature>